<comment type="similarity">
    <text evidence="1">Belongs to the thioesterase PaaI family.</text>
</comment>
<dbReference type="PANTHER" id="PTHR21660">
    <property type="entry name" value="THIOESTERASE SUPERFAMILY MEMBER-RELATED"/>
    <property type="match status" value="1"/>
</dbReference>
<proteinExistence type="inferred from homology"/>
<evidence type="ECO:0000313" key="5">
    <source>
        <dbReference type="Proteomes" id="UP001227317"/>
    </source>
</evidence>
<dbReference type="RefSeq" id="WP_306711408.1">
    <property type="nucleotide sequence ID" value="NZ_JAUJFI010000215.1"/>
</dbReference>
<evidence type="ECO:0000313" key="4">
    <source>
        <dbReference type="EMBL" id="MDQ2106225.1"/>
    </source>
</evidence>
<dbReference type="EC" id="3.1.2.-" evidence="4"/>
<comment type="caution">
    <text evidence="4">The sequence shown here is derived from an EMBL/GenBank/DDBJ whole genome shotgun (WGS) entry which is preliminary data.</text>
</comment>
<dbReference type="CDD" id="cd03443">
    <property type="entry name" value="PaaI_thioesterase"/>
    <property type="match status" value="1"/>
</dbReference>
<dbReference type="InterPro" id="IPR039298">
    <property type="entry name" value="ACOT13"/>
</dbReference>
<dbReference type="InterPro" id="IPR006683">
    <property type="entry name" value="Thioestr_dom"/>
</dbReference>
<evidence type="ECO:0000259" key="3">
    <source>
        <dbReference type="Pfam" id="PF03061"/>
    </source>
</evidence>
<dbReference type="Proteomes" id="UP001227317">
    <property type="component" value="Unassembled WGS sequence"/>
</dbReference>
<dbReference type="InterPro" id="IPR003736">
    <property type="entry name" value="PAAI_dom"/>
</dbReference>
<dbReference type="Gene3D" id="3.10.129.10">
    <property type="entry name" value="Hotdog Thioesterase"/>
    <property type="match status" value="1"/>
</dbReference>
<dbReference type="GO" id="GO:0016787">
    <property type="term" value="F:hydrolase activity"/>
    <property type="evidence" value="ECO:0007669"/>
    <property type="project" value="UniProtKB-KW"/>
</dbReference>
<feature type="domain" description="Thioesterase" evidence="3">
    <location>
        <begin position="48"/>
        <end position="124"/>
    </location>
</feature>
<name>A0ABU0WPS4_9PROT</name>
<sequence length="152" mass="15958">MNDLLGDDLMKGEPASGFQDLLGYRLVRWDEGVAEVELTIGPQHRNRGGVLHGGALMTLLDTVMGFAATHCTVPGHSRRVVTLSLTSSFLGAVAEGTVVARGTLLGGGRKIVGCRGEVRRKDGGRDGGALLASAEGMFKYRPGSENPEGAPR</sequence>
<dbReference type="Pfam" id="PF03061">
    <property type="entry name" value="4HBT"/>
    <property type="match status" value="1"/>
</dbReference>
<keyword evidence="2 4" id="KW-0378">Hydrolase</keyword>
<dbReference type="InterPro" id="IPR029069">
    <property type="entry name" value="HotDog_dom_sf"/>
</dbReference>
<gene>
    <name evidence="4" type="ORF">QSG27_26260</name>
</gene>
<dbReference type="EMBL" id="JAUJFI010000215">
    <property type="protein sequence ID" value="MDQ2106225.1"/>
    <property type="molecule type" value="Genomic_DNA"/>
</dbReference>
<evidence type="ECO:0000256" key="2">
    <source>
        <dbReference type="ARBA" id="ARBA00022801"/>
    </source>
</evidence>
<reference evidence="4 5" key="1">
    <citation type="submission" date="2023-06" db="EMBL/GenBank/DDBJ databases">
        <title>Azospirillum isscasensis sp.nov, a bacterium isolated from rhizosphere soil of rice.</title>
        <authorList>
            <person name="Wang H."/>
        </authorList>
    </citation>
    <scope>NUCLEOTIDE SEQUENCE [LARGE SCALE GENOMIC DNA]</scope>
    <source>
        <strain evidence="4 5">C340-1</strain>
    </source>
</reference>
<keyword evidence="5" id="KW-1185">Reference proteome</keyword>
<dbReference type="PANTHER" id="PTHR21660:SF1">
    <property type="entry name" value="ACYL-COENZYME A THIOESTERASE 13"/>
    <property type="match status" value="1"/>
</dbReference>
<dbReference type="NCBIfam" id="TIGR00369">
    <property type="entry name" value="unchar_dom_1"/>
    <property type="match status" value="1"/>
</dbReference>
<evidence type="ECO:0000256" key="1">
    <source>
        <dbReference type="ARBA" id="ARBA00008324"/>
    </source>
</evidence>
<protein>
    <submittedName>
        <fullName evidence="4">PaaI family thioesterase</fullName>
        <ecNumber evidence="4">3.1.2.-</ecNumber>
    </submittedName>
</protein>
<accession>A0ABU0WPS4</accession>
<organism evidence="4 5">
    <name type="scientific">Azospirillum isscasi</name>
    <dbReference type="NCBI Taxonomy" id="3053926"/>
    <lineage>
        <taxon>Bacteria</taxon>
        <taxon>Pseudomonadati</taxon>
        <taxon>Pseudomonadota</taxon>
        <taxon>Alphaproteobacteria</taxon>
        <taxon>Rhodospirillales</taxon>
        <taxon>Azospirillaceae</taxon>
        <taxon>Azospirillum</taxon>
    </lineage>
</organism>
<dbReference type="SUPFAM" id="SSF54637">
    <property type="entry name" value="Thioesterase/thiol ester dehydrase-isomerase"/>
    <property type="match status" value="1"/>
</dbReference>